<evidence type="ECO:0000256" key="1">
    <source>
        <dbReference type="ARBA" id="ARBA00022491"/>
    </source>
</evidence>
<dbReference type="Pfam" id="PF17934">
    <property type="entry name" value="TetR_C_26"/>
    <property type="match status" value="1"/>
</dbReference>
<keyword evidence="1" id="KW-0678">Repressor</keyword>
<dbReference type="InterPro" id="IPR036271">
    <property type="entry name" value="Tet_transcr_reg_TetR-rel_C_sf"/>
</dbReference>
<dbReference type="SUPFAM" id="SSF46689">
    <property type="entry name" value="Homeodomain-like"/>
    <property type="match status" value="1"/>
</dbReference>
<proteinExistence type="predicted"/>
<dbReference type="PANTHER" id="PTHR43479:SF8">
    <property type="entry name" value="TRANSCRIPTIONAL REGULATOR, TETR FAMILY"/>
    <property type="match status" value="1"/>
</dbReference>
<feature type="domain" description="HTH tetR-type" evidence="4">
    <location>
        <begin position="41"/>
        <end position="101"/>
    </location>
</feature>
<dbReference type="Proteomes" id="UP000501914">
    <property type="component" value="Chromosome"/>
</dbReference>
<dbReference type="InterPro" id="IPR001647">
    <property type="entry name" value="HTH_TetR"/>
</dbReference>
<evidence type="ECO:0000313" key="6">
    <source>
        <dbReference type="Proteomes" id="UP000501914"/>
    </source>
</evidence>
<dbReference type="PROSITE" id="PS50977">
    <property type="entry name" value="HTH_TETR_2"/>
    <property type="match status" value="1"/>
</dbReference>
<gene>
    <name evidence="5" type="ORF">G4P54_17710</name>
</gene>
<dbReference type="EMBL" id="CP048852">
    <property type="protein sequence ID" value="QIW81485.1"/>
    <property type="molecule type" value="Genomic_DNA"/>
</dbReference>
<dbReference type="Pfam" id="PF00440">
    <property type="entry name" value="TetR_N"/>
    <property type="match status" value="1"/>
</dbReference>
<dbReference type="InterPro" id="IPR041603">
    <property type="entry name" value="YvdT_C"/>
</dbReference>
<dbReference type="InterPro" id="IPR050624">
    <property type="entry name" value="HTH-type_Tx_Regulator"/>
</dbReference>
<accession>A0A6H0WS06</accession>
<evidence type="ECO:0000259" key="4">
    <source>
        <dbReference type="PROSITE" id="PS50977"/>
    </source>
</evidence>
<keyword evidence="6" id="KW-1185">Reference proteome</keyword>
<evidence type="ECO:0000256" key="3">
    <source>
        <dbReference type="PROSITE-ProRule" id="PRU00335"/>
    </source>
</evidence>
<keyword evidence="2 3" id="KW-0238">DNA-binding</keyword>
<name>A0A6H0WS06_9BACI</name>
<sequence length="229" mass="26244">MINKEAGSFPASIFFTNAHARDKMNDSQSLQEVFLMRKQTSAKYEKILQAAIEVISEKGLDKASISDIVKKAGTAQGTFYLYFSSKNALIPAIAENLLTHTLDQIKGRMQGDEDFWAVLDILIDETFLITERHKDIIVLCYSGLAIDHSMEKWETIYQPYYSWLEKIINKAIENHEVTEGINAKWTARTIINLVENTAERFYIGFEQDENTDVSKKEIFTFLRRSLGRA</sequence>
<dbReference type="InterPro" id="IPR009057">
    <property type="entry name" value="Homeodomain-like_sf"/>
</dbReference>
<dbReference type="PANTHER" id="PTHR43479">
    <property type="entry name" value="ACREF/ENVCD OPERON REPRESSOR-RELATED"/>
    <property type="match status" value="1"/>
</dbReference>
<protein>
    <submittedName>
        <fullName evidence="5">TetR/AcrR family transcriptional regulator</fullName>
    </submittedName>
</protein>
<evidence type="ECO:0000256" key="2">
    <source>
        <dbReference type="ARBA" id="ARBA00023125"/>
    </source>
</evidence>
<organism evidence="5 6">
    <name type="scientific">Bacillus tequilensis</name>
    <dbReference type="NCBI Taxonomy" id="227866"/>
    <lineage>
        <taxon>Bacteria</taxon>
        <taxon>Bacillati</taxon>
        <taxon>Bacillota</taxon>
        <taxon>Bacilli</taxon>
        <taxon>Bacillales</taxon>
        <taxon>Bacillaceae</taxon>
        <taxon>Bacillus</taxon>
    </lineage>
</organism>
<feature type="DNA-binding region" description="H-T-H motif" evidence="3">
    <location>
        <begin position="64"/>
        <end position="83"/>
    </location>
</feature>
<dbReference type="PRINTS" id="PR00455">
    <property type="entry name" value="HTHTETR"/>
</dbReference>
<dbReference type="Gene3D" id="1.10.357.10">
    <property type="entry name" value="Tetracycline Repressor, domain 2"/>
    <property type="match status" value="1"/>
</dbReference>
<evidence type="ECO:0000313" key="5">
    <source>
        <dbReference type="EMBL" id="QIW81485.1"/>
    </source>
</evidence>
<dbReference type="GO" id="GO:0003677">
    <property type="term" value="F:DNA binding"/>
    <property type="evidence" value="ECO:0007669"/>
    <property type="project" value="UniProtKB-UniRule"/>
</dbReference>
<dbReference type="AlphaFoldDB" id="A0A6H0WS06"/>
<dbReference type="KEGG" id="bteq:G4P54_17710"/>
<dbReference type="SUPFAM" id="SSF48498">
    <property type="entry name" value="Tetracyclin repressor-like, C-terminal domain"/>
    <property type="match status" value="1"/>
</dbReference>
<reference evidence="5 6" key="1">
    <citation type="submission" date="2020-02" db="EMBL/GenBank/DDBJ databases">
        <title>Genome sequencing, annotation and comparative genomic analysis of Bacillus tequilensis EA-CB0015, an effective biological control agent against Pseudocercospora fijiensis in banana plants.</title>
        <authorList>
            <person name="Cuellar-Gaviria T.Z."/>
            <person name="Ju K.-S."/>
            <person name="Villegas-Escobar V."/>
        </authorList>
    </citation>
    <scope>NUCLEOTIDE SEQUENCE [LARGE SCALE GENOMIC DNA]</scope>
    <source>
        <strain evidence="5 6">EA-CB0015</strain>
    </source>
</reference>